<evidence type="ECO:0000256" key="4">
    <source>
        <dbReference type="ARBA" id="ARBA00022692"/>
    </source>
</evidence>
<evidence type="ECO:0000256" key="5">
    <source>
        <dbReference type="ARBA" id="ARBA00022847"/>
    </source>
</evidence>
<evidence type="ECO:0000256" key="3">
    <source>
        <dbReference type="ARBA" id="ARBA00022448"/>
    </source>
</evidence>
<dbReference type="Pfam" id="PF01758">
    <property type="entry name" value="SBF"/>
    <property type="match status" value="1"/>
</dbReference>
<dbReference type="RefSeq" id="XP_008981083.1">
    <property type="nucleotide sequence ID" value="XM_008982835.4"/>
</dbReference>
<keyword evidence="11" id="KW-1185">Reference proteome</keyword>
<dbReference type="InterPro" id="IPR004710">
    <property type="entry name" value="Bilac:Na_transpt"/>
</dbReference>
<feature type="transmembrane region" description="Helical" evidence="8">
    <location>
        <begin position="241"/>
        <end position="263"/>
    </location>
</feature>
<evidence type="ECO:0000259" key="9">
    <source>
        <dbReference type="Pfam" id="PF24690"/>
    </source>
</evidence>
<keyword evidence="3" id="KW-0813">Transport</keyword>
<feature type="transmembrane region" description="Helical" evidence="8">
    <location>
        <begin position="212"/>
        <end position="234"/>
    </location>
</feature>
<gene>
    <name evidence="10" type="primary">SLC10A5</name>
</gene>
<dbReference type="eggNOG" id="KOG2718">
    <property type="taxonomic scope" value="Eukaryota"/>
</dbReference>
<feature type="transmembrane region" description="Helical" evidence="8">
    <location>
        <begin position="317"/>
        <end position="336"/>
    </location>
</feature>
<dbReference type="InterPro" id="IPR002657">
    <property type="entry name" value="BilAc:Na_symport/Acr3"/>
</dbReference>
<evidence type="ECO:0000256" key="6">
    <source>
        <dbReference type="ARBA" id="ARBA00022989"/>
    </source>
</evidence>
<dbReference type="KEGG" id="cjc:100394318"/>
<evidence type="ECO:0000256" key="7">
    <source>
        <dbReference type="ARBA" id="ARBA00023136"/>
    </source>
</evidence>
<dbReference type="STRING" id="9483.ENSCJAP00000041680"/>
<dbReference type="InterPro" id="IPR038770">
    <property type="entry name" value="Na+/solute_symporter_sf"/>
</dbReference>
<dbReference type="GO" id="GO:0008508">
    <property type="term" value="F:bile acid:sodium symporter activity"/>
    <property type="evidence" value="ECO:0007669"/>
    <property type="project" value="TreeGrafter"/>
</dbReference>
<comment type="similarity">
    <text evidence="2">Belongs to the bile acid:sodium symporter (BASS) (TC 2.A.28) family.</text>
</comment>
<reference evidence="10" key="3">
    <citation type="submission" date="2025-09" db="UniProtKB">
        <authorList>
            <consortium name="Ensembl"/>
        </authorList>
    </citation>
    <scope>IDENTIFICATION</scope>
</reference>
<dbReference type="HOGENOM" id="CLU_034788_2_0_1"/>
<dbReference type="InterPro" id="IPR057103">
    <property type="entry name" value="NTCP5_P3_N"/>
</dbReference>
<evidence type="ECO:0000313" key="11">
    <source>
        <dbReference type="Proteomes" id="UP000008225"/>
    </source>
</evidence>
<feature type="transmembrane region" description="Helical" evidence="8">
    <location>
        <begin position="275"/>
        <end position="297"/>
    </location>
</feature>
<evidence type="ECO:0000256" key="2">
    <source>
        <dbReference type="ARBA" id="ARBA00006528"/>
    </source>
</evidence>
<dbReference type="PANTHER" id="PTHR10361:SF29">
    <property type="entry name" value="SODIUM_BILE ACID COTRANSPORTER 5"/>
    <property type="match status" value="1"/>
</dbReference>
<dbReference type="GO" id="GO:0016020">
    <property type="term" value="C:membrane"/>
    <property type="evidence" value="ECO:0007669"/>
    <property type="project" value="UniProtKB-SubCell"/>
</dbReference>
<dbReference type="Gene3D" id="1.20.1530.20">
    <property type="match status" value="1"/>
</dbReference>
<dbReference type="Pfam" id="PF24690">
    <property type="entry name" value="NTCP5_P3_N"/>
    <property type="match status" value="1"/>
</dbReference>
<dbReference type="PANTHER" id="PTHR10361">
    <property type="entry name" value="SODIUM-BILE ACID COTRANSPORTER"/>
    <property type="match status" value="1"/>
</dbReference>
<dbReference type="OMA" id="AWMAHFR"/>
<reference evidence="10" key="2">
    <citation type="submission" date="2025-08" db="UniProtKB">
        <authorList>
            <consortium name="Ensembl"/>
        </authorList>
    </citation>
    <scope>IDENTIFICATION</scope>
</reference>
<reference evidence="10" key="1">
    <citation type="submission" date="2009-03" db="EMBL/GenBank/DDBJ databases">
        <authorList>
            <person name="Warren W."/>
            <person name="Ye L."/>
            <person name="Minx P."/>
            <person name="Worley K."/>
            <person name="Gibbs R."/>
            <person name="Wilson R.K."/>
        </authorList>
    </citation>
    <scope>NUCLEOTIDE SEQUENCE [LARGE SCALE GENOMIC DNA]</scope>
</reference>
<name>F7HA47_CALJA</name>
<dbReference type="InParanoid" id="F7HA47"/>
<accession>F7HA47</accession>
<organism evidence="10 11">
    <name type="scientific">Callithrix jacchus</name>
    <name type="common">White-tufted-ear marmoset</name>
    <name type="synonym">Simia Jacchus</name>
    <dbReference type="NCBI Taxonomy" id="9483"/>
    <lineage>
        <taxon>Eukaryota</taxon>
        <taxon>Metazoa</taxon>
        <taxon>Chordata</taxon>
        <taxon>Craniata</taxon>
        <taxon>Vertebrata</taxon>
        <taxon>Euteleostomi</taxon>
        <taxon>Mammalia</taxon>
        <taxon>Eutheria</taxon>
        <taxon>Euarchontoglires</taxon>
        <taxon>Primates</taxon>
        <taxon>Haplorrhini</taxon>
        <taxon>Platyrrhini</taxon>
        <taxon>Cebidae</taxon>
        <taxon>Callitrichinae</taxon>
        <taxon>Callithrix</taxon>
        <taxon>Callithrix</taxon>
    </lineage>
</organism>
<dbReference type="GeneID" id="100394318"/>
<protein>
    <submittedName>
        <fullName evidence="10">Solute carrier family 10 member 5</fullName>
    </submittedName>
</protein>
<keyword evidence="4 8" id="KW-0812">Transmembrane</keyword>
<feature type="transmembrane region" description="Helical" evidence="8">
    <location>
        <begin position="182"/>
        <end position="206"/>
    </location>
</feature>
<dbReference type="CTD" id="347051"/>
<dbReference type="Bgee" id="ENSCJAG00000023158">
    <property type="expression patterns" value="Expressed in liver"/>
</dbReference>
<feature type="domain" description="NTCP5/P3 N-terminal" evidence="9">
    <location>
        <begin position="39"/>
        <end position="131"/>
    </location>
</feature>
<keyword evidence="7 8" id="KW-0472">Membrane</keyword>
<evidence type="ECO:0000313" key="10">
    <source>
        <dbReference type="Ensembl" id="ENSCJAP00000041680.3"/>
    </source>
</evidence>
<feature type="transmembrane region" description="Helical" evidence="8">
    <location>
        <begin position="373"/>
        <end position="392"/>
    </location>
</feature>
<comment type="subcellular location">
    <subcellularLocation>
        <location evidence="1">Membrane</location>
        <topology evidence="1">Multi-pass membrane protein</topology>
    </subcellularLocation>
</comment>
<dbReference type="AlphaFoldDB" id="F7HA47"/>
<feature type="transmembrane region" description="Helical" evidence="8">
    <location>
        <begin position="404"/>
        <end position="424"/>
    </location>
</feature>
<sequence length="444" mass="49769">MIEAFKMIRKLFIVLLLLLVTIEEARLLSLSFLNIEKTEILFFTKTEETIIVNSSYKDKQPNSSYLFVKIEDPKMLQMVNVIKKISSDGTNFTINLVTDEEGETNVTIQLWDSEGRQKRLIEEIKNVKVKVLKQRDGLLQESMHIDRNILMLILPLVLLNKCAFGCKIELQVFQTVWKRPLPVILGAVTQFFLMPFCGFLLSQIVALPEAQAFGFVMTCTCPGGGGGYLFALLLDGDFTLAILMTCTSTLLALITMPVNSYIYSKILGLSGTFHIPVSKIVSTLLFILIPVSIGIVIKRKMPERANFLEKIIRPLSFILMFVGIYLTFRVGLIFLKTDNLEVLLLGLLVPALGLLFGYSFAKVCMLPLPVCKTVAIESGMLNSFLALAIIQLSFPQSKANLASVAPFTVAMCTGCEMLLIILVYKAKKICMFFLQDKRKRNTLV</sequence>
<evidence type="ECO:0000256" key="1">
    <source>
        <dbReference type="ARBA" id="ARBA00004141"/>
    </source>
</evidence>
<keyword evidence="5" id="KW-0769">Symport</keyword>
<proteinExistence type="inferred from homology"/>
<dbReference type="Ensembl" id="ENSCJAT00000044143.5">
    <property type="protein sequence ID" value="ENSCJAP00000041680.3"/>
    <property type="gene ID" value="ENSCJAG00000023158.5"/>
</dbReference>
<dbReference type="GeneTree" id="ENSGT00950000182808"/>
<dbReference type="OrthoDB" id="203097at2759"/>
<keyword evidence="6 8" id="KW-1133">Transmembrane helix</keyword>
<feature type="transmembrane region" description="Helical" evidence="8">
    <location>
        <begin position="342"/>
        <end position="361"/>
    </location>
</feature>
<evidence type="ECO:0000256" key="8">
    <source>
        <dbReference type="SAM" id="Phobius"/>
    </source>
</evidence>
<dbReference type="Proteomes" id="UP000008225">
    <property type="component" value="Chromosome 16"/>
</dbReference>